<gene>
    <name evidence="1" type="ORF">FRZ44_17340</name>
</gene>
<protein>
    <submittedName>
        <fullName evidence="1">Uncharacterized protein</fullName>
    </submittedName>
</protein>
<dbReference type="EMBL" id="CP042906">
    <property type="protein sequence ID" value="QEX16441.1"/>
    <property type="molecule type" value="Genomic_DNA"/>
</dbReference>
<dbReference type="RefSeq" id="WP_151176798.1">
    <property type="nucleotide sequence ID" value="NZ_CP042906.1"/>
</dbReference>
<proteinExistence type="predicted"/>
<organism evidence="1 2">
    <name type="scientific">Hypericibacter terrae</name>
    <dbReference type="NCBI Taxonomy" id="2602015"/>
    <lineage>
        <taxon>Bacteria</taxon>
        <taxon>Pseudomonadati</taxon>
        <taxon>Pseudomonadota</taxon>
        <taxon>Alphaproteobacteria</taxon>
        <taxon>Rhodospirillales</taxon>
        <taxon>Dongiaceae</taxon>
        <taxon>Hypericibacter</taxon>
    </lineage>
</organism>
<sequence length="104" mass="11622">MATNPRYDGKPLLRLLELYVLWVIGELSQDDQVKLNAIAPKLQTIYGGAGQWHEAIAAAARMPSEMPDVIRDMWARNLEIARANGVTLLPQKFAEMFVDENLAA</sequence>
<dbReference type="OrthoDB" id="8081825at2"/>
<reference evidence="1 2" key="1">
    <citation type="submission" date="2019-08" db="EMBL/GenBank/DDBJ databases">
        <title>Hyperibacter terrae gen. nov., sp. nov. and Hyperibacter viscosus sp. nov., two new members in the family Rhodospirillaceae isolated from the rhizosphere of Hypericum perforatum.</title>
        <authorList>
            <person name="Noviana Z."/>
        </authorList>
    </citation>
    <scope>NUCLEOTIDE SEQUENCE [LARGE SCALE GENOMIC DNA]</scope>
    <source>
        <strain evidence="1 2">R5913</strain>
    </source>
</reference>
<name>A0A5J6MH72_9PROT</name>
<dbReference type="KEGG" id="htq:FRZ44_17340"/>
<keyword evidence="2" id="KW-1185">Reference proteome</keyword>
<evidence type="ECO:0000313" key="2">
    <source>
        <dbReference type="Proteomes" id="UP000326202"/>
    </source>
</evidence>
<dbReference type="AlphaFoldDB" id="A0A5J6MH72"/>
<accession>A0A5J6MH72</accession>
<evidence type="ECO:0000313" key="1">
    <source>
        <dbReference type="EMBL" id="QEX16441.1"/>
    </source>
</evidence>
<dbReference type="Proteomes" id="UP000326202">
    <property type="component" value="Chromosome"/>
</dbReference>